<evidence type="ECO:0000313" key="3">
    <source>
        <dbReference type="Proteomes" id="UP001634394"/>
    </source>
</evidence>
<evidence type="ECO:0008006" key="4">
    <source>
        <dbReference type="Google" id="ProtNLM"/>
    </source>
</evidence>
<dbReference type="Proteomes" id="UP001634394">
    <property type="component" value="Unassembled WGS sequence"/>
</dbReference>
<reference evidence="2 3" key="1">
    <citation type="submission" date="2024-11" db="EMBL/GenBank/DDBJ databases">
        <title>Chromosome-level genome assembly of the freshwater bivalve Anodonta woodiana.</title>
        <authorList>
            <person name="Chen X."/>
        </authorList>
    </citation>
    <scope>NUCLEOTIDE SEQUENCE [LARGE SCALE GENOMIC DNA]</scope>
    <source>
        <strain evidence="2">MN2024</strain>
        <tissue evidence="2">Gills</tissue>
    </source>
</reference>
<comment type="caution">
    <text evidence="2">The sequence shown here is derived from an EMBL/GenBank/DDBJ whole genome shotgun (WGS) entry which is preliminary data.</text>
</comment>
<dbReference type="AlphaFoldDB" id="A0ABD3UW13"/>
<dbReference type="PANTHER" id="PTHR15323">
    <property type="entry name" value="D123 PROTEIN"/>
    <property type="match status" value="1"/>
</dbReference>
<sequence length="347" mass="39845">MKVENVLNCSFSSWYSVFKDVTTKSLVIPLPQEFLEYLHSDGLVLPEQSVAASSNENADEDNIIGEEIDWSTEDISTPVAEPPKFPEFENLVKKSIKKLGGCVFPKLNWSAPRDAAWISFDKTLKCICPNDIYLLLKSSDFITRDITQPFALCEDDENYKNDVQVKYELVLRKWREFNPSNEFRCFVKNGSLIGICQRHHTMYCSFIGQHKDEIVTDIQAFFLHVIQGNFSDKSYVFDVYRRDQGKVLLIDFNPFGEVTDGLLFSWEELLGNERLNGEQEVPAFRYIEKSSGVQPNPYTTYAMPRDFVDLATGEDPQKLIDFLNLKIQQQDSDDESTPEINLSGSFR</sequence>
<evidence type="ECO:0000256" key="1">
    <source>
        <dbReference type="ARBA" id="ARBA00011047"/>
    </source>
</evidence>
<protein>
    <recommendedName>
        <fullName evidence="4">Cell division cycle protein 123 homolog</fullName>
    </recommendedName>
</protein>
<organism evidence="2 3">
    <name type="scientific">Sinanodonta woodiana</name>
    <name type="common">Chinese pond mussel</name>
    <name type="synonym">Anodonta woodiana</name>
    <dbReference type="NCBI Taxonomy" id="1069815"/>
    <lineage>
        <taxon>Eukaryota</taxon>
        <taxon>Metazoa</taxon>
        <taxon>Spiralia</taxon>
        <taxon>Lophotrochozoa</taxon>
        <taxon>Mollusca</taxon>
        <taxon>Bivalvia</taxon>
        <taxon>Autobranchia</taxon>
        <taxon>Heteroconchia</taxon>
        <taxon>Palaeoheterodonta</taxon>
        <taxon>Unionida</taxon>
        <taxon>Unionoidea</taxon>
        <taxon>Unionidae</taxon>
        <taxon>Unioninae</taxon>
        <taxon>Sinanodonta</taxon>
    </lineage>
</organism>
<keyword evidence="3" id="KW-1185">Reference proteome</keyword>
<proteinExistence type="inferred from homology"/>
<name>A0ABD3UW13_SINWO</name>
<evidence type="ECO:0000313" key="2">
    <source>
        <dbReference type="EMBL" id="KAL3852393.1"/>
    </source>
</evidence>
<dbReference type="Pfam" id="PF07065">
    <property type="entry name" value="D123"/>
    <property type="match status" value="1"/>
</dbReference>
<gene>
    <name evidence="2" type="ORF">ACJMK2_016044</name>
</gene>
<dbReference type="InterPro" id="IPR009772">
    <property type="entry name" value="CDC123"/>
</dbReference>
<dbReference type="PANTHER" id="PTHR15323:SF6">
    <property type="entry name" value="CELL DIVISION CYCLE PROTEIN 123 HOMOLOG"/>
    <property type="match status" value="1"/>
</dbReference>
<dbReference type="EMBL" id="JBJQND010000015">
    <property type="protein sequence ID" value="KAL3852393.1"/>
    <property type="molecule type" value="Genomic_DNA"/>
</dbReference>
<comment type="similarity">
    <text evidence="1">Belongs to the CDC123 family.</text>
</comment>
<accession>A0ABD3UW13</accession>